<dbReference type="RefSeq" id="WP_087552076.1">
    <property type="nucleotide sequence ID" value="NZ_CP033133.1"/>
</dbReference>
<sequence>MSTQHASTFFSKKTSPKTDHPLSIHGRFNRLSYIAWFGLLHILVSVIAVALSVFFGVLNLNNLHLSQHAMTSISGMGEIAYLFLSCFYFYGLAVIIIRRFHDRNRSGWLSLLLFIPIIQFFTLLYLLLARGEQHPNRFGHPRSSAFIEKIVAWLMIIFFVLGLFASASVISFMMGSGELEQPHEIIQKGTQYF</sequence>
<keyword evidence="1" id="KW-1133">Transmembrane helix</keyword>
<accession>A0A3G2SYB2</accession>
<feature type="transmembrane region" description="Helical" evidence="1">
    <location>
        <begin position="150"/>
        <end position="174"/>
    </location>
</feature>
<reference evidence="2 3" key="1">
    <citation type="submission" date="2018-10" db="EMBL/GenBank/DDBJ databases">
        <title>The complete genome of Acinetobacter wuhouensis strain WCHAW010062.</title>
        <authorList>
            <person name="Hu Y."/>
            <person name="Long H."/>
            <person name="Feng Y."/>
            <person name="Zong Z."/>
        </authorList>
    </citation>
    <scope>NUCLEOTIDE SEQUENCE [LARGE SCALE GENOMIC DNA]</scope>
    <source>
        <strain evidence="2 3">WCHAW010062</strain>
    </source>
</reference>
<organism evidence="2 3">
    <name type="scientific">Acinetobacter wuhouensis</name>
    <dbReference type="NCBI Taxonomy" id="1879050"/>
    <lineage>
        <taxon>Bacteria</taxon>
        <taxon>Pseudomonadati</taxon>
        <taxon>Pseudomonadota</taxon>
        <taxon>Gammaproteobacteria</taxon>
        <taxon>Moraxellales</taxon>
        <taxon>Moraxellaceae</taxon>
        <taxon>Acinetobacter</taxon>
    </lineage>
</organism>
<dbReference type="Proteomes" id="UP000279962">
    <property type="component" value="Chromosome"/>
</dbReference>
<gene>
    <name evidence="2" type="ORF">CDG68_03740</name>
</gene>
<feature type="transmembrane region" description="Helical" evidence="1">
    <location>
        <begin position="33"/>
        <end position="58"/>
    </location>
</feature>
<protein>
    <submittedName>
        <fullName evidence="2">DUF805 domain-containing protein</fullName>
    </submittedName>
</protein>
<dbReference type="PANTHER" id="PTHR34980:SF1">
    <property type="entry name" value="INNER MEMBRANE PROTEIN"/>
    <property type="match status" value="1"/>
</dbReference>
<dbReference type="GO" id="GO:0005886">
    <property type="term" value="C:plasma membrane"/>
    <property type="evidence" value="ECO:0007669"/>
    <property type="project" value="TreeGrafter"/>
</dbReference>
<proteinExistence type="predicted"/>
<dbReference type="PANTHER" id="PTHR34980">
    <property type="entry name" value="INNER MEMBRANE PROTEIN-RELATED-RELATED"/>
    <property type="match status" value="1"/>
</dbReference>
<name>A0A3G2SYB2_9GAMM</name>
<dbReference type="EMBL" id="CP033133">
    <property type="protein sequence ID" value="AYO52841.1"/>
    <property type="molecule type" value="Genomic_DNA"/>
</dbReference>
<evidence type="ECO:0000313" key="2">
    <source>
        <dbReference type="EMBL" id="AYO52841.1"/>
    </source>
</evidence>
<feature type="transmembrane region" description="Helical" evidence="1">
    <location>
        <begin position="107"/>
        <end position="129"/>
    </location>
</feature>
<keyword evidence="1" id="KW-0812">Transmembrane</keyword>
<dbReference type="InterPro" id="IPR008523">
    <property type="entry name" value="DUF805"/>
</dbReference>
<keyword evidence="1" id="KW-0472">Membrane</keyword>
<dbReference type="AlphaFoldDB" id="A0A3G2SYB2"/>
<evidence type="ECO:0000313" key="3">
    <source>
        <dbReference type="Proteomes" id="UP000279962"/>
    </source>
</evidence>
<feature type="transmembrane region" description="Helical" evidence="1">
    <location>
        <begin position="79"/>
        <end position="101"/>
    </location>
</feature>
<dbReference type="Pfam" id="PF05656">
    <property type="entry name" value="DUF805"/>
    <property type="match status" value="1"/>
</dbReference>
<evidence type="ECO:0000256" key="1">
    <source>
        <dbReference type="SAM" id="Phobius"/>
    </source>
</evidence>